<keyword evidence="3" id="KW-1185">Reference proteome</keyword>
<name>A0ABS3LQH9_9PROT</name>
<evidence type="ECO:0000313" key="2">
    <source>
        <dbReference type="EMBL" id="MBO1329602.1"/>
    </source>
</evidence>
<evidence type="ECO:0000256" key="1">
    <source>
        <dbReference type="SAM" id="MobiDB-lite"/>
    </source>
</evidence>
<evidence type="ECO:0008006" key="4">
    <source>
        <dbReference type="Google" id="ProtNLM"/>
    </source>
</evidence>
<dbReference type="RefSeq" id="WP_207855437.1">
    <property type="nucleotide sequence ID" value="NZ_JAFVMG010000043.1"/>
</dbReference>
<gene>
    <name evidence="2" type="ORF">J2D75_14180</name>
</gene>
<sequence length="64" mass="7577">MNTRYRPSLIEIILPSGDVDPHLTDVSVLRLARLIGRQMAREEYERQRRHGHRGRRTLKLARKS</sequence>
<evidence type="ECO:0000313" key="3">
    <source>
        <dbReference type="Proteomes" id="UP000664399"/>
    </source>
</evidence>
<organism evidence="2 3">
    <name type="scientific">Acetobacter suratthaniensis</name>
    <dbReference type="NCBI Taxonomy" id="1502841"/>
    <lineage>
        <taxon>Bacteria</taxon>
        <taxon>Pseudomonadati</taxon>
        <taxon>Pseudomonadota</taxon>
        <taxon>Alphaproteobacteria</taxon>
        <taxon>Acetobacterales</taxon>
        <taxon>Acetobacteraceae</taxon>
        <taxon>Acetobacter</taxon>
    </lineage>
</organism>
<dbReference type="Proteomes" id="UP000664399">
    <property type="component" value="Unassembled WGS sequence"/>
</dbReference>
<dbReference type="EMBL" id="JAFVMG010000043">
    <property type="protein sequence ID" value="MBO1329602.1"/>
    <property type="molecule type" value="Genomic_DNA"/>
</dbReference>
<feature type="region of interest" description="Disordered" evidence="1">
    <location>
        <begin position="44"/>
        <end position="64"/>
    </location>
</feature>
<comment type="caution">
    <text evidence="2">The sequence shown here is derived from an EMBL/GenBank/DDBJ whole genome shotgun (WGS) entry which is preliminary data.</text>
</comment>
<accession>A0ABS3LQH9</accession>
<proteinExistence type="predicted"/>
<reference evidence="2 3" key="1">
    <citation type="submission" date="2021-03" db="EMBL/GenBank/DDBJ databases">
        <title>The complete genome sequence of Acetobacter suratthaniensis TBRC 1719.</title>
        <authorList>
            <person name="Charoenyingcharoen P."/>
            <person name="Yukphan P."/>
        </authorList>
    </citation>
    <scope>NUCLEOTIDE SEQUENCE [LARGE SCALE GENOMIC DNA]</scope>
    <source>
        <strain evidence="2 3">TBRC 1719</strain>
    </source>
</reference>
<feature type="compositionally biased region" description="Basic residues" evidence="1">
    <location>
        <begin position="47"/>
        <end position="64"/>
    </location>
</feature>
<protein>
    <recommendedName>
        <fullName evidence="4">Transposase</fullName>
    </recommendedName>
</protein>